<evidence type="ECO:0000313" key="18">
    <source>
        <dbReference type="Proteomes" id="UP000295560"/>
    </source>
</evidence>
<dbReference type="InterPro" id="IPR046373">
    <property type="entry name" value="Acyl-CoA_Oxase/DH_mid-dom_sf"/>
</dbReference>
<dbReference type="EMBL" id="SMFZ01000001">
    <property type="protein sequence ID" value="TCK26317.1"/>
    <property type="molecule type" value="Genomic_DNA"/>
</dbReference>
<dbReference type="SUPFAM" id="SSF47203">
    <property type="entry name" value="Acyl-CoA dehydrogenase C-terminal domain-like"/>
    <property type="match status" value="1"/>
</dbReference>
<dbReference type="OrthoDB" id="571684at2"/>
<keyword evidence="3" id="KW-0288">FMN</keyword>
<keyword evidence="4" id="KW-0547">Nucleotide-binding</keyword>
<reference evidence="17 18" key="1">
    <citation type="submission" date="2019-03" db="EMBL/GenBank/DDBJ databases">
        <title>Sequencing the genomes of 1000 actinobacteria strains.</title>
        <authorList>
            <person name="Klenk H.-P."/>
        </authorList>
    </citation>
    <scope>NUCLEOTIDE SEQUENCE [LARGE SCALE GENOMIC DNA]</scope>
    <source>
        <strain evidence="17 18">DSM 44969</strain>
    </source>
</reference>
<evidence type="ECO:0000256" key="10">
    <source>
        <dbReference type="ARBA" id="ARBA00034345"/>
    </source>
</evidence>
<evidence type="ECO:0000256" key="7">
    <source>
        <dbReference type="ARBA" id="ARBA00034307"/>
    </source>
</evidence>
<dbReference type="Proteomes" id="UP000295560">
    <property type="component" value="Unassembled WGS sequence"/>
</dbReference>
<organism evidence="17 18">
    <name type="scientific">Pseudonocardia endophytica</name>
    <dbReference type="NCBI Taxonomy" id="401976"/>
    <lineage>
        <taxon>Bacteria</taxon>
        <taxon>Bacillati</taxon>
        <taxon>Actinomycetota</taxon>
        <taxon>Actinomycetes</taxon>
        <taxon>Pseudonocardiales</taxon>
        <taxon>Pseudonocardiaceae</taxon>
        <taxon>Pseudonocardia</taxon>
    </lineage>
</organism>
<dbReference type="InterPro" id="IPR036250">
    <property type="entry name" value="AcylCo_DH-like_C"/>
</dbReference>
<evidence type="ECO:0000256" key="3">
    <source>
        <dbReference type="ARBA" id="ARBA00022643"/>
    </source>
</evidence>
<dbReference type="Gene3D" id="1.10.540.10">
    <property type="entry name" value="Acyl-CoA dehydrogenase/oxidase, N-terminal domain"/>
    <property type="match status" value="1"/>
</dbReference>
<dbReference type="PANTHER" id="PTHR43884">
    <property type="entry name" value="ACYL-COA DEHYDROGENASE"/>
    <property type="match status" value="1"/>
</dbReference>
<feature type="domain" description="Acyl-CoA oxidase/dehydrogenase middle" evidence="14">
    <location>
        <begin position="137"/>
        <end position="217"/>
    </location>
</feature>
<feature type="domain" description="Acyl-CoA dehydrogenase/oxidase N-terminal" evidence="15">
    <location>
        <begin position="22"/>
        <end position="98"/>
    </location>
</feature>
<dbReference type="Pfam" id="PF02771">
    <property type="entry name" value="Acyl-CoA_dh_N"/>
    <property type="match status" value="1"/>
</dbReference>
<comment type="catalytic activity">
    <reaction evidence="12">
        <text>dibenzothiophene 5-oxide + FMNH2 + O2 = dibenzothiophene 5,5-dioxide + FMN + H2O + H(+)</text>
        <dbReference type="Rhea" id="RHEA:49080"/>
        <dbReference type="ChEBI" id="CHEBI:15377"/>
        <dbReference type="ChEBI" id="CHEBI:15378"/>
        <dbReference type="ChEBI" id="CHEBI:15379"/>
        <dbReference type="ChEBI" id="CHEBI:23683"/>
        <dbReference type="ChEBI" id="CHEBI:57618"/>
        <dbReference type="ChEBI" id="CHEBI:58210"/>
        <dbReference type="ChEBI" id="CHEBI:90356"/>
    </reaction>
</comment>
<evidence type="ECO:0000256" key="4">
    <source>
        <dbReference type="ARBA" id="ARBA00022741"/>
    </source>
</evidence>
<protein>
    <recommendedName>
        <fullName evidence="10">Dibenzothiophene monooxygenase</fullName>
        <ecNumber evidence="9">1.14.14.21</ecNumber>
    </recommendedName>
</protein>
<evidence type="ECO:0000256" key="6">
    <source>
        <dbReference type="ARBA" id="ARBA00023033"/>
    </source>
</evidence>
<comment type="catalytic activity">
    <reaction evidence="13">
        <text>dibenzothiophene + 2 FMNH2 + 2 O2 = dibenzothiophene 5,5-dioxide + 2 FMN + 2 H2O + 2 H(+)</text>
        <dbReference type="Rhea" id="RHEA:49072"/>
        <dbReference type="ChEBI" id="CHEBI:15377"/>
        <dbReference type="ChEBI" id="CHEBI:15378"/>
        <dbReference type="ChEBI" id="CHEBI:15379"/>
        <dbReference type="ChEBI" id="CHEBI:23681"/>
        <dbReference type="ChEBI" id="CHEBI:57618"/>
        <dbReference type="ChEBI" id="CHEBI:58210"/>
        <dbReference type="ChEBI" id="CHEBI:90356"/>
        <dbReference type="EC" id="1.14.14.21"/>
    </reaction>
</comment>
<comment type="catalytic activity">
    <reaction evidence="11">
        <text>dibenzothiophene + FMNH2 + O2 = dibenzothiophene 5-oxide + FMN + H2O + H(+)</text>
        <dbReference type="Rhea" id="RHEA:49076"/>
        <dbReference type="ChEBI" id="CHEBI:15377"/>
        <dbReference type="ChEBI" id="CHEBI:15378"/>
        <dbReference type="ChEBI" id="CHEBI:15379"/>
        <dbReference type="ChEBI" id="CHEBI:23681"/>
        <dbReference type="ChEBI" id="CHEBI:23683"/>
        <dbReference type="ChEBI" id="CHEBI:57618"/>
        <dbReference type="ChEBI" id="CHEBI:58210"/>
    </reaction>
</comment>
<dbReference type="AlphaFoldDB" id="A0A4R1HUE4"/>
<accession>A0A4R1HUE4</accession>
<evidence type="ECO:0000256" key="9">
    <source>
        <dbReference type="ARBA" id="ARBA00034328"/>
    </source>
</evidence>
<evidence type="ECO:0000256" key="5">
    <source>
        <dbReference type="ARBA" id="ARBA00023002"/>
    </source>
</evidence>
<dbReference type="GO" id="GO:0005737">
    <property type="term" value="C:cytoplasm"/>
    <property type="evidence" value="ECO:0007669"/>
    <property type="project" value="UniProtKB-SubCell"/>
</dbReference>
<proteinExistence type="inferred from homology"/>
<comment type="caution">
    <text evidence="17">The sequence shown here is derived from an EMBL/GenBank/DDBJ whole genome shotgun (WGS) entry which is preliminary data.</text>
</comment>
<dbReference type="GO" id="GO:0004497">
    <property type="term" value="F:monooxygenase activity"/>
    <property type="evidence" value="ECO:0007669"/>
    <property type="project" value="UniProtKB-KW"/>
</dbReference>
<dbReference type="Gene3D" id="2.40.110.10">
    <property type="entry name" value="Butyryl-CoA Dehydrogenase, subunit A, domain 2"/>
    <property type="match status" value="1"/>
</dbReference>
<gene>
    <name evidence="17" type="ORF">EV378_2147</name>
</gene>
<dbReference type="Pfam" id="PF02770">
    <property type="entry name" value="Acyl-CoA_dh_M"/>
    <property type="match status" value="1"/>
</dbReference>
<comment type="subcellular location">
    <subcellularLocation>
        <location evidence="1">Cytoplasm</location>
    </subcellularLocation>
</comment>
<evidence type="ECO:0000256" key="8">
    <source>
        <dbReference type="ARBA" id="ARBA00034317"/>
    </source>
</evidence>
<evidence type="ECO:0000313" key="17">
    <source>
        <dbReference type="EMBL" id="TCK26317.1"/>
    </source>
</evidence>
<dbReference type="Pfam" id="PF08028">
    <property type="entry name" value="Acyl-CoA_dh_2"/>
    <property type="match status" value="1"/>
</dbReference>
<dbReference type="GO" id="GO:0008470">
    <property type="term" value="F:3-methylbutanoyl-CoA dehydrogenase activity"/>
    <property type="evidence" value="ECO:0007669"/>
    <property type="project" value="TreeGrafter"/>
</dbReference>
<comment type="pathway">
    <text evidence="7">Sulfur metabolism; dibenzothiophene degradation.</text>
</comment>
<name>A0A4R1HUE4_PSEEN</name>
<evidence type="ECO:0000259" key="16">
    <source>
        <dbReference type="Pfam" id="PF08028"/>
    </source>
</evidence>
<dbReference type="InterPro" id="IPR023922">
    <property type="entry name" value="S04_starv_induced_SfnB"/>
</dbReference>
<keyword evidence="6" id="KW-0503">Monooxygenase</keyword>
<evidence type="ECO:0000256" key="1">
    <source>
        <dbReference type="ARBA" id="ARBA00004496"/>
    </source>
</evidence>
<dbReference type="GO" id="GO:0050660">
    <property type="term" value="F:flavin adenine dinucleotide binding"/>
    <property type="evidence" value="ECO:0007669"/>
    <property type="project" value="InterPro"/>
</dbReference>
<dbReference type="PIRSF" id="PIRSF016578">
    <property type="entry name" value="HsaA"/>
    <property type="match status" value="1"/>
</dbReference>
<evidence type="ECO:0000256" key="13">
    <source>
        <dbReference type="ARBA" id="ARBA00049456"/>
    </source>
</evidence>
<evidence type="ECO:0000259" key="15">
    <source>
        <dbReference type="Pfam" id="PF02771"/>
    </source>
</evidence>
<dbReference type="InterPro" id="IPR009100">
    <property type="entry name" value="AcylCoA_DH/oxidase_NM_dom_sf"/>
</dbReference>
<dbReference type="PANTHER" id="PTHR43884:SF12">
    <property type="entry name" value="ISOVALERYL-COA DEHYDROGENASE, MITOCHONDRIAL-RELATED"/>
    <property type="match status" value="1"/>
</dbReference>
<evidence type="ECO:0000256" key="12">
    <source>
        <dbReference type="ARBA" id="ARBA00048445"/>
    </source>
</evidence>
<dbReference type="EC" id="1.14.14.21" evidence="9"/>
<dbReference type="InterPro" id="IPR013786">
    <property type="entry name" value="AcylCoA_DH/ox_N"/>
</dbReference>
<evidence type="ECO:0000256" key="2">
    <source>
        <dbReference type="ARBA" id="ARBA00022630"/>
    </source>
</evidence>
<keyword evidence="5" id="KW-0560">Oxidoreductase</keyword>
<dbReference type="GO" id="GO:0006552">
    <property type="term" value="P:L-leucine catabolic process"/>
    <property type="evidence" value="ECO:0007669"/>
    <property type="project" value="TreeGrafter"/>
</dbReference>
<dbReference type="InterPro" id="IPR013107">
    <property type="entry name" value="Acyl-CoA_DH_C"/>
</dbReference>
<sequence length="417" mass="44740">MTGTEQPVRTAHRIASEDEAVAVASVLAERFAREAVQRDRDRVLPAAELDELSDAGLLAVTVPRAHGGAGISTLGLVRIVALLSAADPSIGQIPQNHFAGIEGLRVERGEARKAFFYDRILRGDRLGNASAEPGDLAPTEHRTRIRRDGDRYRLDGRKVYSTGALFAHWVPVSATDADGVHHSAFVPRDAPGLTVVDDWSGFGQRTTASGTVLLDGVLVDALHVAATRRGDPTPTSVSPVSQIYHAAVDLGIARAALDDTLVFLRTTAHAARGSGVAHATEDPIAVRDVGELTVAFHAAEALLERAARAVDRARATDDPDDAAGAHVAVAEAKILTTTVALDTSNRLFELAGTQSTLQVHGLDRHWRNARTHTLHDGVRWKYHAVGNYELNGLLADQWTLGHPYTPWPPRGRTGDAR</sequence>
<dbReference type="Gene3D" id="1.20.140.10">
    <property type="entry name" value="Butyryl-CoA Dehydrogenase, subunit A, domain 3"/>
    <property type="match status" value="1"/>
</dbReference>
<evidence type="ECO:0000259" key="14">
    <source>
        <dbReference type="Pfam" id="PF02770"/>
    </source>
</evidence>
<dbReference type="RefSeq" id="WP_132423382.1">
    <property type="nucleotide sequence ID" value="NZ_SMFZ01000001.1"/>
</dbReference>
<keyword evidence="18" id="KW-1185">Reference proteome</keyword>
<dbReference type="SUPFAM" id="SSF56645">
    <property type="entry name" value="Acyl-CoA dehydrogenase NM domain-like"/>
    <property type="match status" value="1"/>
</dbReference>
<feature type="domain" description="Acyl-CoA dehydrogenase C-terminal" evidence="16">
    <location>
        <begin position="244"/>
        <end position="379"/>
    </location>
</feature>
<keyword evidence="2" id="KW-0285">Flavoprotein</keyword>
<dbReference type="InterPro" id="IPR006091">
    <property type="entry name" value="Acyl-CoA_Oxase/DH_mid-dom"/>
</dbReference>
<dbReference type="NCBIfam" id="TIGR04022">
    <property type="entry name" value="sulfur_SfnB"/>
    <property type="match status" value="1"/>
</dbReference>
<dbReference type="InterPro" id="IPR037069">
    <property type="entry name" value="AcylCoA_DH/ox_N_sf"/>
</dbReference>
<evidence type="ECO:0000256" key="11">
    <source>
        <dbReference type="ARBA" id="ARBA00047859"/>
    </source>
</evidence>
<comment type="similarity">
    <text evidence="8">Belongs to the DszC flavin monooxygenase family.</text>
</comment>